<evidence type="ECO:0000256" key="2">
    <source>
        <dbReference type="ARBA" id="ARBA00004167"/>
    </source>
</evidence>
<evidence type="ECO:0000256" key="4">
    <source>
        <dbReference type="ARBA" id="ARBA00012483"/>
    </source>
</evidence>
<comment type="subcellular location">
    <subcellularLocation>
        <location evidence="2">Membrane</location>
        <topology evidence="2">Single-pass membrane protein</topology>
    </subcellularLocation>
</comment>
<name>A0A2H9ZZP1_9ASPA</name>
<gene>
    <name evidence="16" type="primary">ATL7</name>
    <name evidence="16" type="ORF">AXF42_Ash018713</name>
</gene>
<dbReference type="InterPro" id="IPR001841">
    <property type="entry name" value="Znf_RING"/>
</dbReference>
<dbReference type="OrthoDB" id="8062037at2759"/>
<dbReference type="SMART" id="SM00184">
    <property type="entry name" value="RING"/>
    <property type="match status" value="1"/>
</dbReference>
<keyword evidence="12" id="KW-0472">Membrane</keyword>
<feature type="region of interest" description="Disordered" evidence="14">
    <location>
        <begin position="1"/>
        <end position="30"/>
    </location>
</feature>
<dbReference type="UniPathway" id="UPA00143"/>
<evidence type="ECO:0000259" key="15">
    <source>
        <dbReference type="PROSITE" id="PS50089"/>
    </source>
</evidence>
<keyword evidence="6" id="KW-0812">Transmembrane</keyword>
<evidence type="ECO:0000256" key="5">
    <source>
        <dbReference type="ARBA" id="ARBA00022679"/>
    </source>
</evidence>
<feature type="domain" description="RING-type" evidence="15">
    <location>
        <begin position="78"/>
        <end position="121"/>
    </location>
</feature>
<protein>
    <recommendedName>
        <fullName evidence="4">RING-type E3 ubiquitin transferase</fullName>
        <ecNumber evidence="4">2.3.2.27</ecNumber>
    </recommendedName>
</protein>
<sequence>MLGIHSICPGSRLRNPSVAEHSTSPRRRPARYIPNNSTIKLRTIMAVNEILSGVSANLADILEIPIARPEERNADDRCSICLEEFAGGGEELRVLPRCGHFFHRECVDPWFEKSLRCPMCRTSVIEIDNPAGAPRTSPPPADLPPANPIFEHVALVYNYLMMLHLGP</sequence>
<evidence type="ECO:0000256" key="1">
    <source>
        <dbReference type="ARBA" id="ARBA00000900"/>
    </source>
</evidence>
<proteinExistence type="predicted"/>
<evidence type="ECO:0000256" key="10">
    <source>
        <dbReference type="ARBA" id="ARBA00022833"/>
    </source>
</evidence>
<dbReference type="SUPFAM" id="SSF57850">
    <property type="entry name" value="RING/U-box"/>
    <property type="match status" value="1"/>
</dbReference>
<keyword evidence="7" id="KW-0479">Metal-binding</keyword>
<evidence type="ECO:0000256" key="7">
    <source>
        <dbReference type="ARBA" id="ARBA00022723"/>
    </source>
</evidence>
<keyword evidence="5 16" id="KW-0808">Transferase</keyword>
<evidence type="ECO:0000256" key="11">
    <source>
        <dbReference type="ARBA" id="ARBA00022989"/>
    </source>
</evidence>
<accession>A0A2H9ZZP1</accession>
<keyword evidence="16" id="KW-0012">Acyltransferase</keyword>
<evidence type="ECO:0000256" key="8">
    <source>
        <dbReference type="ARBA" id="ARBA00022771"/>
    </source>
</evidence>
<evidence type="ECO:0000256" key="3">
    <source>
        <dbReference type="ARBA" id="ARBA00004906"/>
    </source>
</evidence>
<comment type="catalytic activity">
    <reaction evidence="1">
        <text>S-ubiquitinyl-[E2 ubiquitin-conjugating enzyme]-L-cysteine + [acceptor protein]-L-lysine = [E2 ubiquitin-conjugating enzyme]-L-cysteine + N(6)-ubiquitinyl-[acceptor protein]-L-lysine.</text>
        <dbReference type="EC" id="2.3.2.27"/>
    </reaction>
</comment>
<dbReference type="Gene3D" id="3.30.40.10">
    <property type="entry name" value="Zinc/RING finger domain, C3HC4 (zinc finger)"/>
    <property type="match status" value="1"/>
</dbReference>
<dbReference type="InterPro" id="IPR044600">
    <property type="entry name" value="ATL1/ATL16-like"/>
</dbReference>
<dbReference type="AlphaFoldDB" id="A0A2H9ZZP1"/>
<dbReference type="PANTHER" id="PTHR46913">
    <property type="entry name" value="RING-H2 FINGER PROTEIN ATL16"/>
    <property type="match status" value="1"/>
</dbReference>
<evidence type="ECO:0000313" key="16">
    <source>
        <dbReference type="EMBL" id="PKA48771.1"/>
    </source>
</evidence>
<reference evidence="16 17" key="1">
    <citation type="journal article" date="2017" name="Nature">
        <title>The Apostasia genome and the evolution of orchids.</title>
        <authorList>
            <person name="Zhang G.Q."/>
            <person name="Liu K.W."/>
            <person name="Li Z."/>
            <person name="Lohaus R."/>
            <person name="Hsiao Y.Y."/>
            <person name="Niu S.C."/>
            <person name="Wang J.Y."/>
            <person name="Lin Y.C."/>
            <person name="Xu Q."/>
            <person name="Chen L.J."/>
            <person name="Yoshida K."/>
            <person name="Fujiwara S."/>
            <person name="Wang Z.W."/>
            <person name="Zhang Y.Q."/>
            <person name="Mitsuda N."/>
            <person name="Wang M."/>
            <person name="Liu G.H."/>
            <person name="Pecoraro L."/>
            <person name="Huang H.X."/>
            <person name="Xiao X.J."/>
            <person name="Lin M."/>
            <person name="Wu X.Y."/>
            <person name="Wu W.L."/>
            <person name="Chen Y.Y."/>
            <person name="Chang S.B."/>
            <person name="Sakamoto S."/>
            <person name="Ohme-Takagi M."/>
            <person name="Yagi M."/>
            <person name="Zeng S.J."/>
            <person name="Shen C.Y."/>
            <person name="Yeh C.M."/>
            <person name="Luo Y.B."/>
            <person name="Tsai W.C."/>
            <person name="Van de Peer Y."/>
            <person name="Liu Z.J."/>
        </authorList>
    </citation>
    <scope>NUCLEOTIDE SEQUENCE [LARGE SCALE GENOMIC DNA]</scope>
    <source>
        <strain evidence="17">cv. Shenzhen</strain>
        <tissue evidence="16">Stem</tissue>
    </source>
</reference>
<dbReference type="STRING" id="1088818.A0A2H9ZZP1"/>
<keyword evidence="11" id="KW-1133">Transmembrane helix</keyword>
<dbReference type="PANTHER" id="PTHR46913:SF1">
    <property type="entry name" value="RING-H2 FINGER PROTEIN ATL16"/>
    <property type="match status" value="1"/>
</dbReference>
<keyword evidence="10" id="KW-0862">Zinc</keyword>
<organism evidence="16 17">
    <name type="scientific">Apostasia shenzhenica</name>
    <dbReference type="NCBI Taxonomy" id="1088818"/>
    <lineage>
        <taxon>Eukaryota</taxon>
        <taxon>Viridiplantae</taxon>
        <taxon>Streptophyta</taxon>
        <taxon>Embryophyta</taxon>
        <taxon>Tracheophyta</taxon>
        <taxon>Spermatophyta</taxon>
        <taxon>Magnoliopsida</taxon>
        <taxon>Liliopsida</taxon>
        <taxon>Asparagales</taxon>
        <taxon>Orchidaceae</taxon>
        <taxon>Apostasioideae</taxon>
        <taxon>Apostasia</taxon>
    </lineage>
</organism>
<dbReference type="GO" id="GO:0016020">
    <property type="term" value="C:membrane"/>
    <property type="evidence" value="ECO:0007669"/>
    <property type="project" value="UniProtKB-SubCell"/>
</dbReference>
<dbReference type="CDD" id="cd16454">
    <property type="entry name" value="RING-H2_PA-TM-RING"/>
    <property type="match status" value="1"/>
</dbReference>
<evidence type="ECO:0000313" key="17">
    <source>
        <dbReference type="Proteomes" id="UP000236161"/>
    </source>
</evidence>
<evidence type="ECO:0000256" key="13">
    <source>
        <dbReference type="PROSITE-ProRule" id="PRU00175"/>
    </source>
</evidence>
<evidence type="ECO:0000256" key="6">
    <source>
        <dbReference type="ARBA" id="ARBA00022692"/>
    </source>
</evidence>
<dbReference type="Pfam" id="PF13639">
    <property type="entry name" value="zf-RING_2"/>
    <property type="match status" value="1"/>
</dbReference>
<dbReference type="GO" id="GO:0061630">
    <property type="term" value="F:ubiquitin protein ligase activity"/>
    <property type="evidence" value="ECO:0007669"/>
    <property type="project" value="UniProtKB-EC"/>
</dbReference>
<evidence type="ECO:0000256" key="12">
    <source>
        <dbReference type="ARBA" id="ARBA00023136"/>
    </source>
</evidence>
<dbReference type="EMBL" id="KZ452209">
    <property type="protein sequence ID" value="PKA48771.1"/>
    <property type="molecule type" value="Genomic_DNA"/>
</dbReference>
<evidence type="ECO:0000256" key="14">
    <source>
        <dbReference type="SAM" id="MobiDB-lite"/>
    </source>
</evidence>
<keyword evidence="17" id="KW-1185">Reference proteome</keyword>
<dbReference type="Proteomes" id="UP000236161">
    <property type="component" value="Unassembled WGS sequence"/>
</dbReference>
<comment type="pathway">
    <text evidence="3">Protein modification; protein ubiquitination.</text>
</comment>
<dbReference type="EC" id="2.3.2.27" evidence="4"/>
<keyword evidence="9" id="KW-0833">Ubl conjugation pathway</keyword>
<dbReference type="GO" id="GO:0008270">
    <property type="term" value="F:zinc ion binding"/>
    <property type="evidence" value="ECO:0007669"/>
    <property type="project" value="UniProtKB-KW"/>
</dbReference>
<dbReference type="GO" id="GO:0016567">
    <property type="term" value="P:protein ubiquitination"/>
    <property type="evidence" value="ECO:0007669"/>
    <property type="project" value="UniProtKB-UniPathway"/>
</dbReference>
<dbReference type="PROSITE" id="PS50089">
    <property type="entry name" value="ZF_RING_2"/>
    <property type="match status" value="1"/>
</dbReference>
<keyword evidence="8 13" id="KW-0863">Zinc-finger</keyword>
<evidence type="ECO:0000256" key="9">
    <source>
        <dbReference type="ARBA" id="ARBA00022786"/>
    </source>
</evidence>
<dbReference type="InterPro" id="IPR013083">
    <property type="entry name" value="Znf_RING/FYVE/PHD"/>
</dbReference>